<accession>A0A136Q8L8</accession>
<organism evidence="1 2">
    <name type="scientific">Christensenella minuta</name>
    <dbReference type="NCBI Taxonomy" id="626937"/>
    <lineage>
        <taxon>Bacteria</taxon>
        <taxon>Bacillati</taxon>
        <taxon>Bacillota</taxon>
        <taxon>Clostridia</taxon>
        <taxon>Christensenellales</taxon>
        <taxon>Christensenellaceae</taxon>
        <taxon>Christensenella</taxon>
    </lineage>
</organism>
<evidence type="ECO:0000313" key="1">
    <source>
        <dbReference type="EMBL" id="KXK67011.1"/>
    </source>
</evidence>
<dbReference type="EMBL" id="LSZW01000007">
    <property type="protein sequence ID" value="KXK67011.1"/>
    <property type="molecule type" value="Genomic_DNA"/>
</dbReference>
<dbReference type="Proteomes" id="UP000070366">
    <property type="component" value="Unassembled WGS sequence"/>
</dbReference>
<keyword evidence="2" id="KW-1185">Reference proteome</keyword>
<dbReference type="STRING" id="626937.HMPREF3293_00123"/>
<evidence type="ECO:0000313" key="2">
    <source>
        <dbReference type="Proteomes" id="UP000070366"/>
    </source>
</evidence>
<sequence>MIIRKYGKIKPGKVKCSECDALLKYDVDDIKQYMWGDYRVECPICGNMITVYKEVR</sequence>
<gene>
    <name evidence="1" type="ORF">HMPREF3293_00123</name>
</gene>
<reference evidence="1 2" key="1">
    <citation type="submission" date="2016-02" db="EMBL/GenBank/DDBJ databases">
        <authorList>
            <person name="Wen L."/>
            <person name="He K."/>
            <person name="Yang H."/>
        </authorList>
    </citation>
    <scope>NUCLEOTIDE SEQUENCE [LARGE SCALE GENOMIC DNA]</scope>
    <source>
        <strain evidence="1 2">DSM 22607</strain>
    </source>
</reference>
<dbReference type="RefSeq" id="WP_156468679.1">
    <property type="nucleotide sequence ID" value="NZ_CABMOF010000032.1"/>
</dbReference>
<comment type="caution">
    <text evidence="1">The sequence shown here is derived from an EMBL/GenBank/DDBJ whole genome shotgun (WGS) entry which is preliminary data.</text>
</comment>
<protein>
    <submittedName>
        <fullName evidence="1">Uncharacterized protein</fullName>
    </submittedName>
</protein>
<name>A0A136Q8L8_9FIRM</name>
<proteinExistence type="predicted"/>
<dbReference type="AlphaFoldDB" id="A0A136Q8L8"/>